<evidence type="ECO:0000256" key="2">
    <source>
        <dbReference type="SAM" id="Phobius"/>
    </source>
</evidence>
<keyword evidence="2" id="KW-1133">Transmembrane helix</keyword>
<keyword evidence="2" id="KW-0812">Transmembrane</keyword>
<proteinExistence type="predicted"/>
<dbReference type="EMBL" id="AP022596">
    <property type="protein sequence ID" value="BBY62187.1"/>
    <property type="molecule type" value="Genomic_DNA"/>
</dbReference>
<sequence>MNETSDGMPPSHGAATPGWYRDPAGTDVPVYWNGREWAARDQRGVFPPPGWYPDYSNGGKTAYWNGREWSEDPQTLRTFLIVIGLVVAAFLFLVVFFGVLALVK</sequence>
<name>A0A7I7SYU4_9MYCO</name>
<feature type="region of interest" description="Disordered" evidence="1">
    <location>
        <begin position="1"/>
        <end position="24"/>
    </location>
</feature>
<gene>
    <name evidence="3" type="ORF">MHEL_04300</name>
</gene>
<dbReference type="Proteomes" id="UP000467148">
    <property type="component" value="Chromosome"/>
</dbReference>
<organism evidence="3 4">
    <name type="scientific">Mycolicibacterium helvum</name>
    <dbReference type="NCBI Taxonomy" id="1534349"/>
    <lineage>
        <taxon>Bacteria</taxon>
        <taxon>Bacillati</taxon>
        <taxon>Actinomycetota</taxon>
        <taxon>Actinomycetes</taxon>
        <taxon>Mycobacteriales</taxon>
        <taxon>Mycobacteriaceae</taxon>
        <taxon>Mycolicibacterium</taxon>
    </lineage>
</organism>
<evidence type="ECO:0008006" key="5">
    <source>
        <dbReference type="Google" id="ProtNLM"/>
    </source>
</evidence>
<dbReference type="RefSeq" id="WP_163746035.1">
    <property type="nucleotide sequence ID" value="NZ_AP022596.1"/>
</dbReference>
<keyword evidence="4" id="KW-1185">Reference proteome</keyword>
<protein>
    <recommendedName>
        <fullName evidence="5">DUF2510 domain-containing protein</fullName>
    </recommendedName>
</protein>
<reference evidence="3 4" key="1">
    <citation type="journal article" date="2019" name="Emerg. Microbes Infect.">
        <title>Comprehensive subspecies identification of 175 nontuberculous mycobacteria species based on 7547 genomic profiles.</title>
        <authorList>
            <person name="Matsumoto Y."/>
            <person name="Kinjo T."/>
            <person name="Motooka D."/>
            <person name="Nabeya D."/>
            <person name="Jung N."/>
            <person name="Uechi K."/>
            <person name="Horii T."/>
            <person name="Iida T."/>
            <person name="Fujita J."/>
            <person name="Nakamura S."/>
        </authorList>
    </citation>
    <scope>NUCLEOTIDE SEQUENCE [LARGE SCALE GENOMIC DNA]</scope>
    <source>
        <strain evidence="3 4">JCM 30396</strain>
    </source>
</reference>
<keyword evidence="2" id="KW-0472">Membrane</keyword>
<evidence type="ECO:0000256" key="1">
    <source>
        <dbReference type="SAM" id="MobiDB-lite"/>
    </source>
</evidence>
<accession>A0A7I7SYU4</accession>
<evidence type="ECO:0000313" key="3">
    <source>
        <dbReference type="EMBL" id="BBY62187.1"/>
    </source>
</evidence>
<dbReference type="AlphaFoldDB" id="A0A7I7SYU4"/>
<dbReference type="KEGG" id="mhev:MHEL_04300"/>
<feature type="transmembrane region" description="Helical" evidence="2">
    <location>
        <begin position="79"/>
        <end position="103"/>
    </location>
</feature>
<evidence type="ECO:0000313" key="4">
    <source>
        <dbReference type="Proteomes" id="UP000467148"/>
    </source>
</evidence>